<dbReference type="InParanoid" id="W7XIG8"/>
<sequence length="419" mass="49539">MGLRESLQIIFKFCSWFYFKTFFYGSFQSSKVGILALLIKDFGLKNDINQDLLSFTILMTVSISLLINEFLLIKFIQKRIIEIILEIASFIFILLISLNLIVYLQIIIACFIMTTNFCSLVNLLYNIYPTIFRYNIVMVIIMTVIFSAMNLYMSSYSINTGSYIGYEKTVVYLLAGFYAFSQFVNFFLQKNIKMDEDIHNRNEQNDFLYTQETFDEKEMQQINKCKKFSMIFLIFIVGFNVNYYSIANLTQNFSMFTEIIYLFCFQILFSYVQVILVIIFPILDLTNIFIFLNIMVVAQLQLVINNMYLRSMFLTIIFGQPILFQMFFRQYTGFIQPNKWIKIILAVSFIFYSINDLVVKYLVVGVNYYSLEMKEINFSFQAYQISLNCLSLALIFTFEIYLKKQLPQSYQRSILNLQL</sequence>
<feature type="transmembrane region" description="Helical" evidence="1">
    <location>
        <begin position="52"/>
        <end position="73"/>
    </location>
</feature>
<gene>
    <name evidence="2" type="ORF">TTHERM_000049479</name>
</gene>
<feature type="transmembrane region" description="Helical" evidence="1">
    <location>
        <begin position="21"/>
        <end position="40"/>
    </location>
</feature>
<keyword evidence="1 2" id="KW-0812">Transmembrane</keyword>
<keyword evidence="3" id="KW-1185">Reference proteome</keyword>
<name>W7XIG8_TETTS</name>
<feature type="transmembrane region" description="Helical" evidence="1">
    <location>
        <begin position="106"/>
        <end position="125"/>
    </location>
</feature>
<protein>
    <submittedName>
        <fullName evidence="2">Transmembrane protein, putative</fullName>
    </submittedName>
</protein>
<evidence type="ECO:0000313" key="2">
    <source>
        <dbReference type="EMBL" id="EWS74626.1"/>
    </source>
</evidence>
<dbReference type="RefSeq" id="XP_012652848.1">
    <property type="nucleotide sequence ID" value="XM_012797394.1"/>
</dbReference>
<feature type="transmembrane region" description="Helical" evidence="1">
    <location>
        <begin position="80"/>
        <end position="100"/>
    </location>
</feature>
<feature type="transmembrane region" description="Helical" evidence="1">
    <location>
        <begin position="228"/>
        <end position="247"/>
    </location>
</feature>
<dbReference type="EMBL" id="GG662712">
    <property type="protein sequence ID" value="EWS74626.1"/>
    <property type="molecule type" value="Genomic_DNA"/>
</dbReference>
<reference evidence="3" key="1">
    <citation type="journal article" date="2006" name="PLoS Biol.">
        <title>Macronuclear genome sequence of the ciliate Tetrahymena thermophila, a model eukaryote.</title>
        <authorList>
            <person name="Eisen J.A."/>
            <person name="Coyne R.S."/>
            <person name="Wu M."/>
            <person name="Wu D."/>
            <person name="Thiagarajan M."/>
            <person name="Wortman J.R."/>
            <person name="Badger J.H."/>
            <person name="Ren Q."/>
            <person name="Amedeo P."/>
            <person name="Jones K.M."/>
            <person name="Tallon L.J."/>
            <person name="Delcher A.L."/>
            <person name="Salzberg S.L."/>
            <person name="Silva J.C."/>
            <person name="Haas B.J."/>
            <person name="Majoros W.H."/>
            <person name="Farzad M."/>
            <person name="Carlton J.M."/>
            <person name="Smith R.K. Jr."/>
            <person name="Garg J."/>
            <person name="Pearlman R.E."/>
            <person name="Karrer K.M."/>
            <person name="Sun L."/>
            <person name="Manning G."/>
            <person name="Elde N.C."/>
            <person name="Turkewitz A.P."/>
            <person name="Asai D.J."/>
            <person name="Wilkes D.E."/>
            <person name="Wang Y."/>
            <person name="Cai H."/>
            <person name="Collins K."/>
            <person name="Stewart B.A."/>
            <person name="Lee S.R."/>
            <person name="Wilamowska K."/>
            <person name="Weinberg Z."/>
            <person name="Ruzzo W.L."/>
            <person name="Wloga D."/>
            <person name="Gaertig J."/>
            <person name="Frankel J."/>
            <person name="Tsao C.-C."/>
            <person name="Gorovsky M.A."/>
            <person name="Keeling P.J."/>
            <person name="Waller R.F."/>
            <person name="Patron N.J."/>
            <person name="Cherry J.M."/>
            <person name="Stover N.A."/>
            <person name="Krieger C.J."/>
            <person name="del Toro C."/>
            <person name="Ryder H.F."/>
            <person name="Williamson S.C."/>
            <person name="Barbeau R.A."/>
            <person name="Hamilton E.P."/>
            <person name="Orias E."/>
        </authorList>
    </citation>
    <scope>NUCLEOTIDE SEQUENCE [LARGE SCALE GENOMIC DNA]</scope>
    <source>
        <strain evidence="3">SB210</strain>
    </source>
</reference>
<evidence type="ECO:0000313" key="3">
    <source>
        <dbReference type="Proteomes" id="UP000009168"/>
    </source>
</evidence>
<feature type="transmembrane region" description="Helical" evidence="1">
    <location>
        <begin position="287"/>
        <end position="304"/>
    </location>
</feature>
<dbReference type="Proteomes" id="UP000009168">
    <property type="component" value="Unassembled WGS sequence"/>
</dbReference>
<feature type="transmembrane region" description="Helical" evidence="1">
    <location>
        <begin position="137"/>
        <end position="158"/>
    </location>
</feature>
<evidence type="ECO:0000256" key="1">
    <source>
        <dbReference type="SAM" id="Phobius"/>
    </source>
</evidence>
<dbReference type="KEGG" id="tet:TTHERM_000049479"/>
<feature type="transmembrane region" description="Helical" evidence="1">
    <location>
        <begin position="170"/>
        <end position="188"/>
    </location>
</feature>
<feature type="transmembrane region" description="Helical" evidence="1">
    <location>
        <begin position="383"/>
        <end position="402"/>
    </location>
</feature>
<feature type="transmembrane region" description="Helical" evidence="1">
    <location>
        <begin position="340"/>
        <end position="363"/>
    </location>
</feature>
<keyword evidence="1" id="KW-1133">Transmembrane helix</keyword>
<feature type="transmembrane region" description="Helical" evidence="1">
    <location>
        <begin position="259"/>
        <end position="280"/>
    </location>
</feature>
<feature type="transmembrane region" description="Helical" evidence="1">
    <location>
        <begin position="310"/>
        <end position="328"/>
    </location>
</feature>
<accession>W7XIG8</accession>
<proteinExistence type="predicted"/>
<organism evidence="2 3">
    <name type="scientific">Tetrahymena thermophila (strain SB210)</name>
    <dbReference type="NCBI Taxonomy" id="312017"/>
    <lineage>
        <taxon>Eukaryota</taxon>
        <taxon>Sar</taxon>
        <taxon>Alveolata</taxon>
        <taxon>Ciliophora</taxon>
        <taxon>Intramacronucleata</taxon>
        <taxon>Oligohymenophorea</taxon>
        <taxon>Hymenostomatida</taxon>
        <taxon>Tetrahymenina</taxon>
        <taxon>Tetrahymenidae</taxon>
        <taxon>Tetrahymena</taxon>
    </lineage>
</organism>
<dbReference type="GeneID" id="24436998"/>
<keyword evidence="1" id="KW-0472">Membrane</keyword>
<dbReference type="AlphaFoldDB" id="W7XIG8"/>